<dbReference type="AlphaFoldDB" id="U1M273"/>
<keyword evidence="3" id="KW-0812">Transmembrane</keyword>
<organism evidence="8 9">
    <name type="scientific">Segniliparus rugosus (strain ATCC BAA-974 / DSM 45345 / CCUG 50838 / CIP 108380 / JCM 13579 / CDC 945)</name>
    <dbReference type="NCBI Taxonomy" id="679197"/>
    <lineage>
        <taxon>Bacteria</taxon>
        <taxon>Bacillati</taxon>
        <taxon>Actinomycetota</taxon>
        <taxon>Actinomycetes</taxon>
        <taxon>Mycobacteriales</taxon>
        <taxon>Segniliparaceae</taxon>
        <taxon>Segniliparus</taxon>
    </lineage>
</organism>
<dbReference type="InterPro" id="IPR036318">
    <property type="entry name" value="FAD-bd_PCMH-like_sf"/>
</dbReference>
<dbReference type="Gene3D" id="3.30.465.10">
    <property type="match status" value="1"/>
</dbReference>
<comment type="caution">
    <text evidence="8">The sequence shown here is derived from an EMBL/GenBank/DDBJ whole genome shotgun (WGS) entry which is preliminary data.</text>
</comment>
<keyword evidence="9" id="KW-1185">Reference proteome</keyword>
<evidence type="ECO:0000256" key="6">
    <source>
        <dbReference type="ARBA" id="ARBA00023136"/>
    </source>
</evidence>
<dbReference type="SUPFAM" id="SSF56176">
    <property type="entry name" value="FAD-binding/transporter-associated domain-like"/>
    <property type="match status" value="1"/>
</dbReference>
<dbReference type="Pfam" id="PF01565">
    <property type="entry name" value="FAD_binding_4"/>
    <property type="match status" value="1"/>
</dbReference>
<dbReference type="eggNOG" id="COG0277">
    <property type="taxonomic scope" value="Bacteria"/>
</dbReference>
<evidence type="ECO:0000256" key="3">
    <source>
        <dbReference type="ARBA" id="ARBA00022692"/>
    </source>
</evidence>
<dbReference type="EMBL" id="ACZI02000003">
    <property type="protein sequence ID" value="ERG69185.1"/>
    <property type="molecule type" value="Genomic_DNA"/>
</dbReference>
<proteinExistence type="predicted"/>
<reference evidence="8 9" key="1">
    <citation type="journal article" date="2011" name="Stand. Genomic Sci.">
        <title>High quality draft genome sequence of Segniliparus rugosus CDC 945(T)= (ATCC BAA-974(T)).</title>
        <authorList>
            <person name="Earl A.M."/>
            <person name="Desjardins C.A."/>
            <person name="Fitzgerald M.G."/>
            <person name="Arachchi H.M."/>
            <person name="Zeng Q."/>
            <person name="Mehta T."/>
            <person name="Griggs A."/>
            <person name="Birren B.W."/>
            <person name="Toney N.C."/>
            <person name="Carr J."/>
            <person name="Posey J."/>
            <person name="Butler W.R."/>
        </authorList>
    </citation>
    <scope>NUCLEOTIDE SEQUENCE [LARGE SCALE GENOMIC DNA]</scope>
    <source>
        <strain evidence="9">ATCC BAA-974 / DSM 45345 / CCUG 50838 / CIP 108380 / JCM 13579 / CDC 945</strain>
    </source>
</reference>
<dbReference type="GO" id="GO:0071949">
    <property type="term" value="F:FAD binding"/>
    <property type="evidence" value="ECO:0007669"/>
    <property type="project" value="InterPro"/>
</dbReference>
<dbReference type="EC" id="1.3.1.72" evidence="2"/>
<dbReference type="InterPro" id="IPR016169">
    <property type="entry name" value="FAD-bd_PCMH_sub2"/>
</dbReference>
<dbReference type="PROSITE" id="PS51387">
    <property type="entry name" value="FAD_PCMH"/>
    <property type="match status" value="1"/>
</dbReference>
<dbReference type="PANTHER" id="PTHR10801">
    <property type="entry name" value="24-DEHYDROCHOLESTEROL REDUCTASE"/>
    <property type="match status" value="1"/>
</dbReference>
<dbReference type="GO" id="GO:0050614">
    <property type="term" value="F:Delta24-sterol reductase activity"/>
    <property type="evidence" value="ECO:0007669"/>
    <property type="project" value="UniProtKB-EC"/>
</dbReference>
<evidence type="ECO:0000256" key="1">
    <source>
        <dbReference type="ARBA" id="ARBA00004167"/>
    </source>
</evidence>
<name>U1M273_SEGRC</name>
<evidence type="ECO:0000313" key="9">
    <source>
        <dbReference type="Proteomes" id="UP000004816"/>
    </source>
</evidence>
<dbReference type="HOGENOM" id="CLU_1650948_0_0_11"/>
<dbReference type="InterPro" id="IPR006094">
    <property type="entry name" value="Oxid_FAD_bind_N"/>
</dbReference>
<dbReference type="PANTHER" id="PTHR10801:SF0">
    <property type="entry name" value="DELTA(24)-STEROL REDUCTASE"/>
    <property type="match status" value="1"/>
</dbReference>
<evidence type="ECO:0000313" key="8">
    <source>
        <dbReference type="EMBL" id="ERG69185.1"/>
    </source>
</evidence>
<keyword evidence="5" id="KW-0560">Oxidoreductase</keyword>
<evidence type="ECO:0000256" key="4">
    <source>
        <dbReference type="ARBA" id="ARBA00022989"/>
    </source>
</evidence>
<comment type="subcellular location">
    <subcellularLocation>
        <location evidence="1">Membrane</location>
        <topology evidence="1">Single-pass membrane protein</topology>
    </subcellularLocation>
</comment>
<keyword evidence="4" id="KW-1133">Transmembrane helix</keyword>
<dbReference type="GO" id="GO:0016020">
    <property type="term" value="C:membrane"/>
    <property type="evidence" value="ECO:0007669"/>
    <property type="project" value="UniProtKB-SubCell"/>
</dbReference>
<gene>
    <name evidence="8" type="ORF">HMPREF9336_04329</name>
</gene>
<dbReference type="InterPro" id="IPR040165">
    <property type="entry name" value="Diminuto-like"/>
</dbReference>
<evidence type="ECO:0000259" key="7">
    <source>
        <dbReference type="PROSITE" id="PS51387"/>
    </source>
</evidence>
<protein>
    <recommendedName>
        <fullName evidence="2">Delta(24)-sterol reductase</fullName>
        <ecNumber evidence="2">1.3.1.72</ecNumber>
    </recommendedName>
</protein>
<dbReference type="InterPro" id="IPR016166">
    <property type="entry name" value="FAD-bd_PCMH"/>
</dbReference>
<feature type="domain" description="FAD-binding PCMH-type" evidence="7">
    <location>
        <begin position="1"/>
        <end position="160"/>
    </location>
</feature>
<evidence type="ECO:0000256" key="2">
    <source>
        <dbReference type="ARBA" id="ARBA00012405"/>
    </source>
</evidence>
<sequence>MAVDYATGLFRLADSYRRIPAGEPVRLAKRTSNLFRQRAKAAAPGLDVSGLSGVFDVDPRSRTAQVGGMCTYEDLVAATLPHGLSPFVVPQLKTITIGGAVTGMGVESASFRNGLPHESVLEIDVLTPAGEVVTARPSGSTAICTSAFRTLTARSATPRG</sequence>
<evidence type="ECO:0000256" key="5">
    <source>
        <dbReference type="ARBA" id="ARBA00023002"/>
    </source>
</evidence>
<dbReference type="STRING" id="679197.HMPREF9336_04329"/>
<dbReference type="Proteomes" id="UP000004816">
    <property type="component" value="Unassembled WGS sequence"/>
</dbReference>
<keyword evidence="6" id="KW-0472">Membrane</keyword>
<accession>U1M273</accession>